<organism evidence="1">
    <name type="scientific">candidate division WOR-3 bacterium</name>
    <dbReference type="NCBI Taxonomy" id="2052148"/>
    <lineage>
        <taxon>Bacteria</taxon>
        <taxon>Bacteria division WOR-3</taxon>
    </lineage>
</organism>
<dbReference type="AlphaFoldDB" id="A0A7V0T4T8"/>
<name>A0A7V0T4T8_UNCW3</name>
<sequence>MKKTLARAGIAGAVLSALVVLVAGCGFNMYDGLVMTLRLDHQVIETGDTLSGRLVVRNLTGRHRSLTFPTNAQYYLCAYDALNRIKPGTLPIFIQPNCVNSLGT</sequence>
<dbReference type="EMBL" id="DSBX01000104">
    <property type="protein sequence ID" value="HDQ99180.1"/>
    <property type="molecule type" value="Genomic_DNA"/>
</dbReference>
<evidence type="ECO:0000313" key="1">
    <source>
        <dbReference type="EMBL" id="HDQ99180.1"/>
    </source>
</evidence>
<dbReference type="Proteomes" id="UP000885672">
    <property type="component" value="Unassembled WGS sequence"/>
</dbReference>
<dbReference type="PROSITE" id="PS51257">
    <property type="entry name" value="PROKAR_LIPOPROTEIN"/>
    <property type="match status" value="1"/>
</dbReference>
<evidence type="ECO:0008006" key="2">
    <source>
        <dbReference type="Google" id="ProtNLM"/>
    </source>
</evidence>
<reference evidence="1" key="1">
    <citation type="journal article" date="2020" name="mSystems">
        <title>Genome- and Community-Level Interaction Insights into Carbon Utilization and Element Cycling Functions of Hydrothermarchaeota in Hydrothermal Sediment.</title>
        <authorList>
            <person name="Zhou Z."/>
            <person name="Liu Y."/>
            <person name="Xu W."/>
            <person name="Pan J."/>
            <person name="Luo Z.H."/>
            <person name="Li M."/>
        </authorList>
    </citation>
    <scope>NUCLEOTIDE SEQUENCE [LARGE SCALE GENOMIC DNA]</scope>
    <source>
        <strain evidence="1">SpSt-1182</strain>
    </source>
</reference>
<protein>
    <recommendedName>
        <fullName evidence="2">Lipoprotein</fullName>
    </recommendedName>
</protein>
<comment type="caution">
    <text evidence="1">The sequence shown here is derived from an EMBL/GenBank/DDBJ whole genome shotgun (WGS) entry which is preliminary data.</text>
</comment>
<accession>A0A7V0T4T8</accession>
<proteinExistence type="predicted"/>
<gene>
    <name evidence="1" type="ORF">ENN51_02690</name>
</gene>